<dbReference type="Gene3D" id="3.40.140.10">
    <property type="entry name" value="Cytidine Deaminase, domain 2"/>
    <property type="match status" value="1"/>
</dbReference>
<keyword evidence="3" id="KW-1185">Reference proteome</keyword>
<accession>A0A367IJQ1</accession>
<name>A0A367IJQ1_RHIST</name>
<dbReference type="InterPro" id="IPR050242">
    <property type="entry name" value="JAMM_MPN+_peptidase_M67A"/>
</dbReference>
<dbReference type="Pfam" id="PF01398">
    <property type="entry name" value="JAB"/>
    <property type="match status" value="1"/>
</dbReference>
<dbReference type="SUPFAM" id="SSF102712">
    <property type="entry name" value="JAB1/MPN domain"/>
    <property type="match status" value="1"/>
</dbReference>
<evidence type="ECO:0000259" key="1">
    <source>
        <dbReference type="PROSITE" id="PS50249"/>
    </source>
</evidence>
<evidence type="ECO:0000313" key="2">
    <source>
        <dbReference type="EMBL" id="RCH77893.1"/>
    </source>
</evidence>
<evidence type="ECO:0000313" key="3">
    <source>
        <dbReference type="Proteomes" id="UP000253551"/>
    </source>
</evidence>
<reference evidence="2 3" key="1">
    <citation type="journal article" date="2018" name="G3 (Bethesda)">
        <title>Phylogenetic and Phylogenomic Definition of Rhizopus Species.</title>
        <authorList>
            <person name="Gryganskyi A.P."/>
            <person name="Golan J."/>
            <person name="Dolatabadi S."/>
            <person name="Mondo S."/>
            <person name="Robb S."/>
            <person name="Idnurm A."/>
            <person name="Muszewska A."/>
            <person name="Steczkiewicz K."/>
            <person name="Masonjones S."/>
            <person name="Liao H.L."/>
            <person name="Gajdeczka M.T."/>
            <person name="Anike F."/>
            <person name="Vuek A."/>
            <person name="Anishchenko I.M."/>
            <person name="Voigt K."/>
            <person name="de Hoog G.S."/>
            <person name="Smith M.E."/>
            <person name="Heitman J."/>
            <person name="Vilgalys R."/>
            <person name="Stajich J.E."/>
        </authorList>
    </citation>
    <scope>NUCLEOTIDE SEQUENCE [LARGE SCALE GENOMIC DNA]</scope>
    <source>
        <strain evidence="2 3">LSU 92-RS-03</strain>
    </source>
</reference>
<dbReference type="InterPro" id="IPR000555">
    <property type="entry name" value="JAMM/MPN+_dom"/>
</dbReference>
<dbReference type="EMBL" id="PJQM01007645">
    <property type="protein sequence ID" value="RCH77893.1"/>
    <property type="molecule type" value="Genomic_DNA"/>
</dbReference>
<dbReference type="STRING" id="4846.A0A367IJQ1"/>
<dbReference type="PROSITE" id="PS50249">
    <property type="entry name" value="MPN"/>
    <property type="match status" value="1"/>
</dbReference>
<protein>
    <submittedName>
        <fullName evidence="2">Myb-like, SWIRM and MPN domains 1</fullName>
    </submittedName>
</protein>
<dbReference type="GO" id="GO:0008237">
    <property type="term" value="F:metallopeptidase activity"/>
    <property type="evidence" value="ECO:0007669"/>
    <property type="project" value="InterPro"/>
</dbReference>
<comment type="caution">
    <text evidence="2">The sequence shown here is derived from an EMBL/GenBank/DDBJ whole genome shotgun (WGS) entry which is preliminary data.</text>
</comment>
<sequence length="299" mass="34012">GKVRPKRNVQKREGFYGDGLVGYDKDPFTLVPVGYYAQAKDAPFTVEIGSDALLVMEFHAHLAYTEIIGLLGGRFLKDEEGQGKLKVEYVFPCRSTSTGTQCEMDPASEVAARELFGQKGLDVVGWYHSHPTFEPQPSIRDIENQTSYQDLFRNEASGDEPFIGFIISPYNQEYANDRSQIQCLHISKKWSTTNQYRLPFACIQQIEQQLQINQDVLAAFLNLLKEYKDYENKIDMTLSFGSQSRLDKLISSLKVHLHMSPEDNESFLENIKQMVQQHFIQHPTQTTVQPSDGTINSLS</sequence>
<dbReference type="InterPro" id="IPR037518">
    <property type="entry name" value="MPN"/>
</dbReference>
<feature type="domain" description="MPN" evidence="1">
    <location>
        <begin position="46"/>
        <end position="186"/>
    </location>
</feature>
<dbReference type="OrthoDB" id="118550at2759"/>
<dbReference type="CDD" id="cd08067">
    <property type="entry name" value="MPN_2A_DUB"/>
    <property type="match status" value="1"/>
</dbReference>
<dbReference type="AlphaFoldDB" id="A0A367IJQ1"/>
<gene>
    <name evidence="2" type="primary">MYSM1_1</name>
    <name evidence="2" type="ORF">CU098_000394</name>
</gene>
<dbReference type="PANTHER" id="PTHR10410">
    <property type="entry name" value="EUKARYOTIC TRANSLATION INITIATION FACTOR 3 -RELATED"/>
    <property type="match status" value="1"/>
</dbReference>
<feature type="non-terminal residue" evidence="2">
    <location>
        <position position="299"/>
    </location>
</feature>
<dbReference type="Proteomes" id="UP000253551">
    <property type="component" value="Unassembled WGS sequence"/>
</dbReference>
<proteinExistence type="predicted"/>
<feature type="non-terminal residue" evidence="2">
    <location>
        <position position="1"/>
    </location>
</feature>
<organism evidence="2 3">
    <name type="scientific">Rhizopus stolonifer</name>
    <name type="common">Rhizopus nigricans</name>
    <dbReference type="NCBI Taxonomy" id="4846"/>
    <lineage>
        <taxon>Eukaryota</taxon>
        <taxon>Fungi</taxon>
        <taxon>Fungi incertae sedis</taxon>
        <taxon>Mucoromycota</taxon>
        <taxon>Mucoromycotina</taxon>
        <taxon>Mucoromycetes</taxon>
        <taxon>Mucorales</taxon>
        <taxon>Mucorineae</taxon>
        <taxon>Rhizopodaceae</taxon>
        <taxon>Rhizopus</taxon>
    </lineage>
</organism>